<name>A0ABN2WNH8_9ACTN</name>
<organism evidence="3 4">
    <name type="scientific">Streptomyces albiaxialis</name>
    <dbReference type="NCBI Taxonomy" id="329523"/>
    <lineage>
        <taxon>Bacteria</taxon>
        <taxon>Bacillati</taxon>
        <taxon>Actinomycetota</taxon>
        <taxon>Actinomycetes</taxon>
        <taxon>Kitasatosporales</taxon>
        <taxon>Streptomycetaceae</taxon>
        <taxon>Streptomyces</taxon>
    </lineage>
</organism>
<dbReference type="Proteomes" id="UP001500016">
    <property type="component" value="Unassembled WGS sequence"/>
</dbReference>
<evidence type="ECO:0000256" key="1">
    <source>
        <dbReference type="SAM" id="MobiDB-lite"/>
    </source>
</evidence>
<feature type="domain" description="Thiopeptide-type bacteriocin biosynthesis" evidence="2">
    <location>
        <begin position="34"/>
        <end position="363"/>
    </location>
</feature>
<keyword evidence="4" id="KW-1185">Reference proteome</keyword>
<evidence type="ECO:0000313" key="3">
    <source>
        <dbReference type="EMBL" id="GAA2094592.1"/>
    </source>
</evidence>
<dbReference type="EMBL" id="BAAAPE010000015">
    <property type="protein sequence ID" value="GAA2094592.1"/>
    <property type="molecule type" value="Genomic_DNA"/>
</dbReference>
<accession>A0ABN2WNH8</accession>
<sequence length="378" mass="42546">MTDRADAPPPRLSEPATPLNADDRDPADLRPGEWLSAHVYHAGNRIPLLVECVDPLFARLRAEGLADGCYFLRHWLEGPHIRLRIRPADGALPRVLEEVEAAVHAFLRRRPSVYDPENDLSDAQYRQRFLLEFSEEQWQERYGPDLVRMPRRPNNSLAYVAYEPELERYGGPAGVELAEWQADRSSALVLELLKAARTHIKSVRLGIAGQVMAALALGLLEDVPRTAAFLEWRVAAWEHLFRDRHAEYEAAYRRMAPSLGTRVEDLYEGVVRGRTERLAGFVRQWAEHGAELREPVDAAAARGELRFRRPGGGNGPRGEGEWRAVSPEEARPALLASFTHMACNRLGVTVGSEDYLGYVLSRAFRDRFSSSGGQQEIP</sequence>
<comment type="caution">
    <text evidence="3">The sequence shown here is derived from an EMBL/GenBank/DDBJ whole genome shotgun (WGS) entry which is preliminary data.</text>
</comment>
<proteinExistence type="predicted"/>
<reference evidence="3 4" key="1">
    <citation type="journal article" date="2019" name="Int. J. Syst. Evol. Microbiol.">
        <title>The Global Catalogue of Microorganisms (GCM) 10K type strain sequencing project: providing services to taxonomists for standard genome sequencing and annotation.</title>
        <authorList>
            <consortium name="The Broad Institute Genomics Platform"/>
            <consortium name="The Broad Institute Genome Sequencing Center for Infectious Disease"/>
            <person name="Wu L."/>
            <person name="Ma J."/>
        </authorList>
    </citation>
    <scope>NUCLEOTIDE SEQUENCE [LARGE SCALE GENOMIC DNA]</scope>
    <source>
        <strain evidence="3 4">JCM 15478</strain>
    </source>
</reference>
<evidence type="ECO:0000313" key="4">
    <source>
        <dbReference type="Proteomes" id="UP001500016"/>
    </source>
</evidence>
<feature type="region of interest" description="Disordered" evidence="1">
    <location>
        <begin position="1"/>
        <end position="27"/>
    </location>
</feature>
<evidence type="ECO:0000259" key="2">
    <source>
        <dbReference type="Pfam" id="PF14028"/>
    </source>
</evidence>
<dbReference type="Pfam" id="PF14028">
    <property type="entry name" value="Lant_dehydr_C"/>
    <property type="match status" value="1"/>
</dbReference>
<gene>
    <name evidence="3" type="ORF">GCM10009801_62780</name>
</gene>
<dbReference type="InterPro" id="IPR023809">
    <property type="entry name" value="Thiopep_bacteriocin_synth_dom"/>
</dbReference>
<dbReference type="RefSeq" id="WP_344532989.1">
    <property type="nucleotide sequence ID" value="NZ_BAAAPE010000015.1"/>
</dbReference>
<protein>
    <submittedName>
        <fullName evidence="3">Thiopeptide-type bacteriocin biosynthesis protein</fullName>
    </submittedName>
</protein>